<dbReference type="AlphaFoldDB" id="A0AAD4RXT5"/>
<dbReference type="Pfam" id="PF13962">
    <property type="entry name" value="PGG"/>
    <property type="match status" value="1"/>
</dbReference>
<feature type="region of interest" description="Disordered" evidence="2">
    <location>
        <begin position="348"/>
        <end position="401"/>
    </location>
</feature>
<feature type="compositionally biased region" description="Polar residues" evidence="2">
    <location>
        <begin position="68"/>
        <end position="77"/>
    </location>
</feature>
<feature type="region of interest" description="Disordered" evidence="2">
    <location>
        <begin position="68"/>
        <end position="105"/>
    </location>
</feature>
<dbReference type="Gene3D" id="1.25.40.20">
    <property type="entry name" value="Ankyrin repeat-containing domain"/>
    <property type="match status" value="1"/>
</dbReference>
<dbReference type="Proteomes" id="UP001202328">
    <property type="component" value="Unassembled WGS sequence"/>
</dbReference>
<dbReference type="GO" id="GO:0016020">
    <property type="term" value="C:membrane"/>
    <property type="evidence" value="ECO:0007669"/>
    <property type="project" value="TreeGrafter"/>
</dbReference>
<feature type="transmembrane region" description="Helical" evidence="3">
    <location>
        <begin position="733"/>
        <end position="754"/>
    </location>
</feature>
<evidence type="ECO:0000256" key="3">
    <source>
        <dbReference type="SAM" id="Phobius"/>
    </source>
</evidence>
<organism evidence="5 6">
    <name type="scientific">Papaver atlanticum</name>
    <dbReference type="NCBI Taxonomy" id="357466"/>
    <lineage>
        <taxon>Eukaryota</taxon>
        <taxon>Viridiplantae</taxon>
        <taxon>Streptophyta</taxon>
        <taxon>Embryophyta</taxon>
        <taxon>Tracheophyta</taxon>
        <taxon>Spermatophyta</taxon>
        <taxon>Magnoliopsida</taxon>
        <taxon>Ranunculales</taxon>
        <taxon>Papaveraceae</taxon>
        <taxon>Papaveroideae</taxon>
        <taxon>Papaver</taxon>
    </lineage>
</organism>
<feature type="transmembrane region" description="Helical" evidence="3">
    <location>
        <begin position="615"/>
        <end position="635"/>
    </location>
</feature>
<sequence length="806" mass="90681">MSARGVGDDDCDHRSQQEAMRLGQLQVESLGRLEALLKGLVESQTRIVESQENNQQQVLNILRSNSNYKNEVGQDPSSSDHYKQQGERIARSSDTGKQGITEVPAVYDEQKKPPKIEVNDQVAILVDNEITDELFASVTTSDWKRAEKVLTENPEAIELGITYDSSTILHLAIYHKAEVNFVKQIVELMPKKVLEYKTSENGFTALHMAARYGYTEGATIMLNKNPGLTQIRDNKGMIPLEVALRHVTIGQKKIVECLYSQTRDTEPSPFLGHDGARLLCSAIDANFYGMALSLVRRFPKLVMEKSLVHDMCGLELLVRRPFSFRSGAKLTWWQQCIYSSIHVDIDSTYERDEDNPSENSSEGTEGDEENPAAVEESLLENSEDREVVEESLSENSEESSTSDTGAMAIYLMPYLKRVPQVKQLYIQKSMHTQANALLKQMLEELDNTTFGRFELLNFLNSNPNVIKAAIKHGVTEFIVECLEKFNFLIWYRIPEQSMIEMAIEERNEMIVNLICETCDDTGDDKIDLVSRTDDNSNTILHYAAKLAPSSQLNLISGAALQMQREVQWFKGVESIISENDKFKRNYKGDTAQLIFTEKHKDLLKKSEDWMKDTSGSCMIVGALIATVAFAAAFTVPGGNVSDSSSSTKKNGTPIFLGEISFSVFAIADALALFSSITSVLMFLAIYTSRYAERDFLKSLPQKLIIGLATLFISMAAILIAFGASLYIVVGTRYAWASVPIVLFGCCPVALFAWLQLPLFVEMVRSTYWGGLFQKHRYIDPSFEENDNEKKENIMVRVKKQIRSFWL</sequence>
<dbReference type="EMBL" id="JAJJMB010017174">
    <property type="protein sequence ID" value="KAI3841342.1"/>
    <property type="molecule type" value="Genomic_DNA"/>
</dbReference>
<dbReference type="PANTHER" id="PTHR24177">
    <property type="entry name" value="CASKIN"/>
    <property type="match status" value="1"/>
</dbReference>
<evidence type="ECO:0000259" key="4">
    <source>
        <dbReference type="Pfam" id="PF13962"/>
    </source>
</evidence>
<proteinExistence type="predicted"/>
<dbReference type="InterPro" id="IPR002110">
    <property type="entry name" value="Ankyrin_rpt"/>
</dbReference>
<keyword evidence="1" id="KW-0040">ANK repeat</keyword>
<dbReference type="PANTHER" id="PTHR24177:SF365">
    <property type="entry name" value="ANKYRIN REPEAT-CONTAINING PROTEIN NPR4-LIKE ISOFORM X1"/>
    <property type="match status" value="1"/>
</dbReference>
<keyword evidence="3" id="KW-1133">Transmembrane helix</keyword>
<keyword evidence="3" id="KW-0812">Transmembrane</keyword>
<dbReference type="SMART" id="SM00248">
    <property type="entry name" value="ANK"/>
    <property type="match status" value="3"/>
</dbReference>
<evidence type="ECO:0000313" key="5">
    <source>
        <dbReference type="EMBL" id="KAI3841342.1"/>
    </source>
</evidence>
<keyword evidence="3" id="KW-0472">Membrane</keyword>
<evidence type="ECO:0000256" key="1">
    <source>
        <dbReference type="PROSITE-ProRule" id="PRU00023"/>
    </source>
</evidence>
<dbReference type="Pfam" id="PF12796">
    <property type="entry name" value="Ank_2"/>
    <property type="match status" value="1"/>
</dbReference>
<protein>
    <recommendedName>
        <fullName evidence="4">PGG domain-containing protein</fullName>
    </recommendedName>
</protein>
<feature type="domain" description="PGG" evidence="4">
    <location>
        <begin position="608"/>
        <end position="728"/>
    </location>
</feature>
<feature type="transmembrane region" description="Helical" evidence="3">
    <location>
        <begin position="655"/>
        <end position="683"/>
    </location>
</feature>
<dbReference type="InterPro" id="IPR036770">
    <property type="entry name" value="Ankyrin_rpt-contain_sf"/>
</dbReference>
<evidence type="ECO:0000256" key="2">
    <source>
        <dbReference type="SAM" id="MobiDB-lite"/>
    </source>
</evidence>
<reference evidence="5" key="1">
    <citation type="submission" date="2022-04" db="EMBL/GenBank/DDBJ databases">
        <title>A functionally conserved STORR gene fusion in Papaver species that diverged 16.8 million years ago.</title>
        <authorList>
            <person name="Catania T."/>
        </authorList>
    </citation>
    <scope>NUCLEOTIDE SEQUENCE</scope>
    <source>
        <strain evidence="5">S-188037</strain>
    </source>
</reference>
<dbReference type="InterPro" id="IPR026961">
    <property type="entry name" value="PGG_dom"/>
</dbReference>
<feature type="repeat" description="ANK" evidence="1">
    <location>
        <begin position="201"/>
        <end position="233"/>
    </location>
</feature>
<keyword evidence="6" id="KW-1185">Reference proteome</keyword>
<feature type="transmembrane region" description="Helical" evidence="3">
    <location>
        <begin position="703"/>
        <end position="727"/>
    </location>
</feature>
<evidence type="ECO:0000313" key="6">
    <source>
        <dbReference type="Proteomes" id="UP001202328"/>
    </source>
</evidence>
<name>A0AAD4RXT5_9MAGN</name>
<accession>A0AAD4RXT5</accession>
<dbReference type="SUPFAM" id="SSF48403">
    <property type="entry name" value="Ankyrin repeat"/>
    <property type="match status" value="1"/>
</dbReference>
<feature type="compositionally biased region" description="Acidic residues" evidence="2">
    <location>
        <begin position="377"/>
        <end position="397"/>
    </location>
</feature>
<gene>
    <name evidence="5" type="ORF">MKW98_007823</name>
</gene>
<dbReference type="PROSITE" id="PS50088">
    <property type="entry name" value="ANK_REPEAT"/>
    <property type="match status" value="1"/>
</dbReference>
<feature type="compositionally biased region" description="Basic and acidic residues" evidence="2">
    <location>
        <begin position="78"/>
        <end position="91"/>
    </location>
</feature>
<comment type="caution">
    <text evidence="5">The sequence shown here is derived from an EMBL/GenBank/DDBJ whole genome shotgun (WGS) entry which is preliminary data.</text>
</comment>